<feature type="compositionally biased region" description="Polar residues" evidence="1">
    <location>
        <begin position="1"/>
        <end position="17"/>
    </location>
</feature>
<feature type="domain" description="Thioredoxin-like fold" evidence="3">
    <location>
        <begin position="105"/>
        <end position="281"/>
    </location>
</feature>
<dbReference type="EMBL" id="PGFE01000003">
    <property type="protein sequence ID" value="PJJ70197.1"/>
    <property type="molecule type" value="Genomic_DNA"/>
</dbReference>
<evidence type="ECO:0000313" key="4">
    <source>
        <dbReference type="EMBL" id="PJJ70197.1"/>
    </source>
</evidence>
<proteinExistence type="predicted"/>
<evidence type="ECO:0000313" key="5">
    <source>
        <dbReference type="Proteomes" id="UP000231693"/>
    </source>
</evidence>
<keyword evidence="4" id="KW-0413">Isomerase</keyword>
<keyword evidence="2" id="KW-0812">Transmembrane</keyword>
<keyword evidence="5" id="KW-1185">Reference proteome</keyword>
<reference evidence="4 5" key="1">
    <citation type="submission" date="2017-11" db="EMBL/GenBank/DDBJ databases">
        <title>Genomic Encyclopedia of Archaeal and Bacterial Type Strains, Phase II (KMG-II): From Individual Species to Whole Genera.</title>
        <authorList>
            <person name="Goeker M."/>
        </authorList>
    </citation>
    <scope>NUCLEOTIDE SEQUENCE [LARGE SCALE GENOMIC DNA]</scope>
    <source>
        <strain evidence="4 5">DSM 25478</strain>
    </source>
</reference>
<evidence type="ECO:0000259" key="3">
    <source>
        <dbReference type="Pfam" id="PF13462"/>
    </source>
</evidence>
<dbReference type="GO" id="GO:0016853">
    <property type="term" value="F:isomerase activity"/>
    <property type="evidence" value="ECO:0007669"/>
    <property type="project" value="UniProtKB-KW"/>
</dbReference>
<feature type="transmembrane region" description="Helical" evidence="2">
    <location>
        <begin position="45"/>
        <end position="66"/>
    </location>
</feature>
<evidence type="ECO:0000256" key="1">
    <source>
        <dbReference type="SAM" id="MobiDB-lite"/>
    </source>
</evidence>
<gene>
    <name evidence="4" type="ORF">CLV28_2027</name>
</gene>
<sequence>MAKNDSTPKAPSKTNMTKAERREAALAEAERLRKAQAARDKRTRIITVSALVAAIVVVAVVVFLILNEGGKKDADPMYGVTPPATASADGGISIGEAGEAGTSTDGAVEVDVYLDFMCPICGDFESVNGATLDALREDGTITEVVHPVSILDRLSEGTEFSTRSSAAAGYVAENAPEQFGAFVDAMFANQPKENTVGLSDDQIAQIAVGAGVAQDVADDIAAGKATDTFADWSEAITTLATQDEDLANPQSGSFGTPTIVIDGELFTGNWATAGELEAAIQAAAK</sequence>
<dbReference type="RefSeq" id="WP_100423209.1">
    <property type="nucleotide sequence ID" value="NZ_BOOX01000001.1"/>
</dbReference>
<organism evidence="4 5">
    <name type="scientific">Sediminihabitans luteus</name>
    <dbReference type="NCBI Taxonomy" id="1138585"/>
    <lineage>
        <taxon>Bacteria</taxon>
        <taxon>Bacillati</taxon>
        <taxon>Actinomycetota</taxon>
        <taxon>Actinomycetes</taxon>
        <taxon>Micrococcales</taxon>
        <taxon>Cellulomonadaceae</taxon>
        <taxon>Sediminihabitans</taxon>
    </lineage>
</organism>
<keyword evidence="2" id="KW-1133">Transmembrane helix</keyword>
<dbReference type="InterPro" id="IPR036249">
    <property type="entry name" value="Thioredoxin-like_sf"/>
</dbReference>
<comment type="caution">
    <text evidence="4">The sequence shown here is derived from an EMBL/GenBank/DDBJ whole genome shotgun (WGS) entry which is preliminary data.</text>
</comment>
<accession>A0A2M9CE92</accession>
<keyword evidence="2" id="KW-0472">Membrane</keyword>
<dbReference type="AlphaFoldDB" id="A0A2M9CE92"/>
<name>A0A2M9CE92_9CELL</name>
<protein>
    <submittedName>
        <fullName evidence="4">Protein-disulfide isomerase</fullName>
    </submittedName>
</protein>
<evidence type="ECO:0000256" key="2">
    <source>
        <dbReference type="SAM" id="Phobius"/>
    </source>
</evidence>
<dbReference type="Gene3D" id="3.40.30.10">
    <property type="entry name" value="Glutaredoxin"/>
    <property type="match status" value="1"/>
</dbReference>
<dbReference type="Proteomes" id="UP000231693">
    <property type="component" value="Unassembled WGS sequence"/>
</dbReference>
<dbReference type="OrthoDB" id="117402at2"/>
<feature type="region of interest" description="Disordered" evidence="1">
    <location>
        <begin position="1"/>
        <end position="25"/>
    </location>
</feature>
<dbReference type="InterPro" id="IPR012336">
    <property type="entry name" value="Thioredoxin-like_fold"/>
</dbReference>
<dbReference type="SUPFAM" id="SSF52833">
    <property type="entry name" value="Thioredoxin-like"/>
    <property type="match status" value="1"/>
</dbReference>
<dbReference type="Pfam" id="PF13462">
    <property type="entry name" value="Thioredoxin_4"/>
    <property type="match status" value="1"/>
</dbReference>